<evidence type="ECO:0000259" key="1">
    <source>
        <dbReference type="Pfam" id="PF12697"/>
    </source>
</evidence>
<sequence>MYVDIEGPAGGGQAGRLELLHEEAAGTPRGAPPLLFVHGAFLGAWCWRVHYLPYFAERGYDAYAVSLRGHGGSGGRDEVATASLSDYADDLAEAVAAFDEPPVLIGHSMGGAVVDLALRRGVAASAAVFLATVPPTGLAPVGTQLMLTRPRLLWELGVLQGLGPGWVDIDEAQRLLFAQGLSPEALLEYTGRMQPESQLALAEMGMPRWPQWRGVEVPVAVIGAEADLLIPPWLVRTTAWLYGVRPRWIPHAGHAAMLEPQWQRGAEVVAEALGELILQR</sequence>
<organism evidence="2 3">
    <name type="scientific">Halorhodospira neutriphila</name>
    <dbReference type="NCBI Taxonomy" id="168379"/>
    <lineage>
        <taxon>Bacteria</taxon>
        <taxon>Pseudomonadati</taxon>
        <taxon>Pseudomonadota</taxon>
        <taxon>Gammaproteobacteria</taxon>
        <taxon>Chromatiales</taxon>
        <taxon>Ectothiorhodospiraceae</taxon>
        <taxon>Halorhodospira</taxon>
    </lineage>
</organism>
<protein>
    <recommendedName>
        <fullName evidence="1">AB hydrolase-1 domain-containing protein</fullName>
    </recommendedName>
</protein>
<dbReference type="InterPro" id="IPR029058">
    <property type="entry name" value="AB_hydrolase_fold"/>
</dbReference>
<gene>
    <name evidence="2" type="ORF">CKO13_03485</name>
</gene>
<dbReference type="RefSeq" id="WP_200256865.1">
    <property type="nucleotide sequence ID" value="NZ_NRSH01000023.1"/>
</dbReference>
<feature type="domain" description="AB hydrolase-1" evidence="1">
    <location>
        <begin position="34"/>
        <end position="261"/>
    </location>
</feature>
<evidence type="ECO:0000313" key="2">
    <source>
        <dbReference type="EMBL" id="MBK1726098.1"/>
    </source>
</evidence>
<keyword evidence="3" id="KW-1185">Reference proteome</keyword>
<dbReference type="EMBL" id="NRSH01000023">
    <property type="protein sequence ID" value="MBK1726098.1"/>
    <property type="molecule type" value="Genomic_DNA"/>
</dbReference>
<dbReference type="Gene3D" id="3.40.50.1820">
    <property type="entry name" value="alpha/beta hydrolase"/>
    <property type="match status" value="1"/>
</dbReference>
<name>A0ABS1E3L4_9GAMM</name>
<accession>A0ABS1E3L4</accession>
<dbReference type="Proteomes" id="UP000738126">
    <property type="component" value="Unassembled WGS sequence"/>
</dbReference>
<dbReference type="PANTHER" id="PTHR43194:SF2">
    <property type="entry name" value="PEROXISOMAL MEMBRANE PROTEIN LPX1"/>
    <property type="match status" value="1"/>
</dbReference>
<dbReference type="Pfam" id="PF12697">
    <property type="entry name" value="Abhydrolase_6"/>
    <property type="match status" value="1"/>
</dbReference>
<reference evidence="2 3" key="1">
    <citation type="journal article" date="2020" name="Microorganisms">
        <title>Osmotic Adaptation and Compatible Solute Biosynthesis of Phototrophic Bacteria as Revealed from Genome Analyses.</title>
        <authorList>
            <person name="Imhoff J.F."/>
            <person name="Rahn T."/>
            <person name="Kunzel S."/>
            <person name="Keller A."/>
            <person name="Neulinger S.C."/>
        </authorList>
    </citation>
    <scope>NUCLEOTIDE SEQUENCE [LARGE SCALE GENOMIC DNA]</scope>
    <source>
        <strain evidence="2 3">DSM 15116</strain>
    </source>
</reference>
<dbReference type="SUPFAM" id="SSF53474">
    <property type="entry name" value="alpha/beta-Hydrolases"/>
    <property type="match status" value="1"/>
</dbReference>
<dbReference type="PANTHER" id="PTHR43194">
    <property type="entry name" value="HYDROLASE ALPHA/BETA FOLD FAMILY"/>
    <property type="match status" value="1"/>
</dbReference>
<dbReference type="InterPro" id="IPR000073">
    <property type="entry name" value="AB_hydrolase_1"/>
</dbReference>
<proteinExistence type="predicted"/>
<dbReference type="InterPro" id="IPR050228">
    <property type="entry name" value="Carboxylesterase_BioH"/>
</dbReference>
<evidence type="ECO:0000313" key="3">
    <source>
        <dbReference type="Proteomes" id="UP000738126"/>
    </source>
</evidence>
<comment type="caution">
    <text evidence="2">The sequence shown here is derived from an EMBL/GenBank/DDBJ whole genome shotgun (WGS) entry which is preliminary data.</text>
</comment>